<name>A0A8H5CM76_9AGAR</name>
<reference evidence="1 2" key="1">
    <citation type="journal article" date="2020" name="ISME J.">
        <title>Uncovering the hidden diversity of litter-decomposition mechanisms in mushroom-forming fungi.</title>
        <authorList>
            <person name="Floudas D."/>
            <person name="Bentzer J."/>
            <person name="Ahren D."/>
            <person name="Johansson T."/>
            <person name="Persson P."/>
            <person name="Tunlid A."/>
        </authorList>
    </citation>
    <scope>NUCLEOTIDE SEQUENCE [LARGE SCALE GENOMIC DNA]</scope>
    <source>
        <strain evidence="1 2">CBS 291.85</strain>
    </source>
</reference>
<organism evidence="1 2">
    <name type="scientific">Tetrapyrgos nigripes</name>
    <dbReference type="NCBI Taxonomy" id="182062"/>
    <lineage>
        <taxon>Eukaryota</taxon>
        <taxon>Fungi</taxon>
        <taxon>Dikarya</taxon>
        <taxon>Basidiomycota</taxon>
        <taxon>Agaricomycotina</taxon>
        <taxon>Agaricomycetes</taxon>
        <taxon>Agaricomycetidae</taxon>
        <taxon>Agaricales</taxon>
        <taxon>Marasmiineae</taxon>
        <taxon>Marasmiaceae</taxon>
        <taxon>Tetrapyrgos</taxon>
    </lineage>
</organism>
<dbReference type="EMBL" id="JAACJM010000127">
    <property type="protein sequence ID" value="KAF5344295.1"/>
    <property type="molecule type" value="Genomic_DNA"/>
</dbReference>
<proteinExistence type="predicted"/>
<dbReference type="Proteomes" id="UP000559256">
    <property type="component" value="Unassembled WGS sequence"/>
</dbReference>
<comment type="caution">
    <text evidence="1">The sequence shown here is derived from an EMBL/GenBank/DDBJ whole genome shotgun (WGS) entry which is preliminary data.</text>
</comment>
<sequence length="134" mass="14896">MAKDGSVVEANKNIITPNLLQQLSVPGTSNIPANRSFLVPKLNHIWLKVNGVSFDETAFVDMVLSRWLARDVGGHVADAVGLKQLAAADICVFGREIDEKVWNRLDCVKASGMKVKLWDEDFPEMGMRNMRAWA</sequence>
<evidence type="ECO:0000313" key="1">
    <source>
        <dbReference type="EMBL" id="KAF5344295.1"/>
    </source>
</evidence>
<dbReference type="OrthoDB" id="3055278at2759"/>
<protein>
    <submittedName>
        <fullName evidence="1">Uncharacterized protein</fullName>
    </submittedName>
</protein>
<keyword evidence="2" id="KW-1185">Reference proteome</keyword>
<gene>
    <name evidence="1" type="ORF">D9758_012328</name>
</gene>
<evidence type="ECO:0000313" key="2">
    <source>
        <dbReference type="Proteomes" id="UP000559256"/>
    </source>
</evidence>
<dbReference type="AlphaFoldDB" id="A0A8H5CM76"/>
<accession>A0A8H5CM76</accession>